<keyword evidence="7 12" id="KW-1133">Transmembrane helix</keyword>
<protein>
    <recommendedName>
        <fullName evidence="11 12">Mannosyl-oligosaccharide glucosidase</fullName>
        <ecNumber evidence="11 12">3.2.1.106</ecNumber>
    </recommendedName>
    <alternativeName>
        <fullName evidence="13">Glucosidase I</fullName>
    </alternativeName>
</protein>
<dbReference type="AlphaFoldDB" id="A0A4Q4TTR1"/>
<keyword evidence="10 12" id="KW-0326">Glycosidase</keyword>
<feature type="transmembrane region" description="Helical" evidence="12">
    <location>
        <begin position="722"/>
        <end position="742"/>
    </location>
</feature>
<evidence type="ECO:0000256" key="6">
    <source>
        <dbReference type="ARBA" id="ARBA00022968"/>
    </source>
</evidence>
<proteinExistence type="inferred from homology"/>
<name>A0A4Q4TTR1_9PEZI</name>
<dbReference type="Pfam" id="PF16923">
    <property type="entry name" value="Glyco_hydro_63N"/>
    <property type="match status" value="1"/>
</dbReference>
<dbReference type="InterPro" id="IPR031335">
    <property type="entry name" value="Glyco_hydro_63_C"/>
</dbReference>
<evidence type="ECO:0000256" key="10">
    <source>
        <dbReference type="ARBA" id="ARBA00023295"/>
    </source>
</evidence>
<dbReference type="InterPro" id="IPR038518">
    <property type="entry name" value="Glyco_hydro_63N_sf"/>
</dbReference>
<dbReference type="Proteomes" id="UP000293360">
    <property type="component" value="Unassembled WGS sequence"/>
</dbReference>
<dbReference type="GO" id="GO:0004573">
    <property type="term" value="F:Glc3Man9GlcNAc2 oligosaccharide glucosidase activity"/>
    <property type="evidence" value="ECO:0007669"/>
    <property type="project" value="UniProtKB-UniRule"/>
</dbReference>
<dbReference type="Gene3D" id="2.70.98.110">
    <property type="entry name" value="Glycosyl hydrolase family 63, N-terminal domain"/>
    <property type="match status" value="1"/>
</dbReference>
<dbReference type="STRING" id="155417.A0A4Q4TTR1"/>
<comment type="function">
    <text evidence="12">Cleaves the distal alpha 1,2-linked glucose residue from the Glc(3)Man(9)GlcNAc(2) oligosaccharide precursor.</text>
</comment>
<organism evidence="16 17">
    <name type="scientific">Monosporascus ibericus</name>
    <dbReference type="NCBI Taxonomy" id="155417"/>
    <lineage>
        <taxon>Eukaryota</taxon>
        <taxon>Fungi</taxon>
        <taxon>Dikarya</taxon>
        <taxon>Ascomycota</taxon>
        <taxon>Pezizomycotina</taxon>
        <taxon>Sordariomycetes</taxon>
        <taxon>Xylariomycetidae</taxon>
        <taxon>Xylariales</taxon>
        <taxon>Xylariales incertae sedis</taxon>
        <taxon>Monosporascus</taxon>
    </lineage>
</organism>
<dbReference type="EMBL" id="QJNU01000010">
    <property type="protein sequence ID" value="RYP10885.1"/>
    <property type="molecule type" value="Genomic_DNA"/>
</dbReference>
<evidence type="ECO:0000256" key="13">
    <source>
        <dbReference type="RuleBase" id="RU369107"/>
    </source>
</evidence>
<evidence type="ECO:0000256" key="7">
    <source>
        <dbReference type="ARBA" id="ARBA00022989"/>
    </source>
</evidence>
<gene>
    <name evidence="16" type="ORF">DL764_000321</name>
</gene>
<evidence type="ECO:0000256" key="4">
    <source>
        <dbReference type="ARBA" id="ARBA00022801"/>
    </source>
</evidence>
<dbReference type="OrthoDB" id="410058at2759"/>
<evidence type="ECO:0000313" key="16">
    <source>
        <dbReference type="EMBL" id="RYP10885.1"/>
    </source>
</evidence>
<evidence type="ECO:0000256" key="11">
    <source>
        <dbReference type="ARBA" id="ARBA00038888"/>
    </source>
</evidence>
<evidence type="ECO:0000256" key="2">
    <source>
        <dbReference type="ARBA" id="ARBA00010833"/>
    </source>
</evidence>
<evidence type="ECO:0000259" key="14">
    <source>
        <dbReference type="Pfam" id="PF03200"/>
    </source>
</evidence>
<evidence type="ECO:0000256" key="5">
    <source>
        <dbReference type="ARBA" id="ARBA00022824"/>
    </source>
</evidence>
<dbReference type="Gene3D" id="1.50.10.10">
    <property type="match status" value="1"/>
</dbReference>
<keyword evidence="9 13" id="KW-0325">Glycoprotein</keyword>
<dbReference type="PANTHER" id="PTHR10412">
    <property type="entry name" value="MANNOSYL-OLIGOSACCHARIDE GLUCOSIDASE"/>
    <property type="match status" value="1"/>
</dbReference>
<dbReference type="InterPro" id="IPR004888">
    <property type="entry name" value="Glycoside_hydrolase_63"/>
</dbReference>
<dbReference type="GO" id="GO:0005789">
    <property type="term" value="C:endoplasmic reticulum membrane"/>
    <property type="evidence" value="ECO:0007669"/>
    <property type="project" value="UniProtKB-SubCell"/>
</dbReference>
<keyword evidence="4 12" id="KW-0378">Hydrolase</keyword>
<keyword evidence="3 12" id="KW-0812">Transmembrane</keyword>
<comment type="catalytic activity">
    <reaction evidence="12">
        <text>N(4)-(alpha-D-Glc-(1-&gt;2)-alpha-D-Glc-(1-&gt;3)-alpha-D-Glc-(1-&gt;3)-alpha-D-Man-(1-&gt;2)-alpha-D-Man-(1-&gt;2)-alpha-D-Man-(1-&gt;3)-[alpha-D-Man-(1-&gt;2)-alpha-D-Man-(1-&gt;3)-[alpha-D-Man-(1-&gt;2)-alpha-D-Man-(1-&gt;6)]-alpha-D-Man-(1-&gt;6)]-beta-D-Man-(1-&gt;4)-beta-D-GlcNAc-(1-&gt;4)-beta-D-GlcNAc)-L-asparaginyl-[protein] + H2O = N(4)-(alpha-D-Glc-(1-&gt;3)-alpha-D-Glc-(1-&gt;3)-alpha-D-Man-(1-&gt;2)-alpha-D-Man-(1-&gt;2)-alpha-D-Man-(1-&gt;3)-[alpha-D-Man-(1-&gt;2)-alpha-D-Man-(1-&gt;3)-[alpha-D-Man-(1-&gt;2)-alpha-D-Man-(1-&gt;6)]-alpha-D-Man-(1-&gt;6)]-beta-D-Man-(1-&gt;4)-beta-D-GlcNAc-(1-&gt;4)-beta-D-GlcNAc)-L-asparaginyl-[protein] + beta-D-glucose</text>
        <dbReference type="Rhea" id="RHEA:55988"/>
        <dbReference type="Rhea" id="RHEA-COMP:12806"/>
        <dbReference type="Rhea" id="RHEA-COMP:14355"/>
        <dbReference type="ChEBI" id="CHEBI:15377"/>
        <dbReference type="ChEBI" id="CHEBI:15903"/>
        <dbReference type="ChEBI" id="CHEBI:59082"/>
        <dbReference type="ChEBI" id="CHEBI:132537"/>
        <dbReference type="EC" id="3.2.1.106"/>
    </reaction>
</comment>
<evidence type="ECO:0000256" key="9">
    <source>
        <dbReference type="ARBA" id="ARBA00023180"/>
    </source>
</evidence>
<dbReference type="PANTHER" id="PTHR10412:SF11">
    <property type="entry name" value="MANNOSYL-OLIGOSACCHARIDE GLUCOSIDASE"/>
    <property type="match status" value="1"/>
</dbReference>
<dbReference type="SUPFAM" id="SSF48208">
    <property type="entry name" value="Six-hairpin glycosidases"/>
    <property type="match status" value="1"/>
</dbReference>
<dbReference type="InterPro" id="IPR031631">
    <property type="entry name" value="Glyco_hydro_63N"/>
</dbReference>
<dbReference type="GO" id="GO:0009311">
    <property type="term" value="P:oligosaccharide metabolic process"/>
    <property type="evidence" value="ECO:0007669"/>
    <property type="project" value="UniProtKB-UniRule"/>
</dbReference>
<comment type="pathway">
    <text evidence="13">Glycan metabolism; N-glycan degradation.</text>
</comment>
<evidence type="ECO:0000313" key="17">
    <source>
        <dbReference type="Proteomes" id="UP000293360"/>
    </source>
</evidence>
<dbReference type="GO" id="GO:0006487">
    <property type="term" value="P:protein N-linked glycosylation"/>
    <property type="evidence" value="ECO:0007669"/>
    <property type="project" value="UniProtKB-UniRule"/>
</dbReference>
<feature type="domain" description="Glycosyl hydrolase family 63 N-terminal" evidence="15">
    <location>
        <begin position="1"/>
        <end position="170"/>
    </location>
</feature>
<reference evidence="16 17" key="1">
    <citation type="submission" date="2018-06" db="EMBL/GenBank/DDBJ databases">
        <title>Complete Genomes of Monosporascus.</title>
        <authorList>
            <person name="Robinson A.J."/>
            <person name="Natvig D.O."/>
        </authorList>
    </citation>
    <scope>NUCLEOTIDE SEQUENCE [LARGE SCALE GENOMIC DNA]</scope>
    <source>
        <strain evidence="16 17">CBS 110550</strain>
    </source>
</reference>
<keyword evidence="8 12" id="KW-0472">Membrane</keyword>
<feature type="transmembrane region" description="Helical" evidence="12">
    <location>
        <begin position="692"/>
        <end position="710"/>
    </location>
</feature>
<feature type="domain" description="Glycosyl hydrolase family 63 C-terminal" evidence="14">
    <location>
        <begin position="219"/>
        <end position="703"/>
    </location>
</feature>
<comment type="caution">
    <text evidence="16">The sequence shown here is derived from an EMBL/GenBank/DDBJ whole genome shotgun (WGS) entry which is preliminary data.</text>
</comment>
<comment type="caution">
    <text evidence="12">Lacks conserved residue(s) required for the propagation of feature annotation.</text>
</comment>
<dbReference type="EC" id="3.2.1.106" evidence="11 12"/>
<keyword evidence="17" id="KW-1185">Reference proteome</keyword>
<evidence type="ECO:0000256" key="3">
    <source>
        <dbReference type="ARBA" id="ARBA00022692"/>
    </source>
</evidence>
<evidence type="ECO:0000256" key="1">
    <source>
        <dbReference type="ARBA" id="ARBA00004648"/>
    </source>
</evidence>
<dbReference type="InterPro" id="IPR012341">
    <property type="entry name" value="6hp_glycosidase-like_sf"/>
</dbReference>
<evidence type="ECO:0000256" key="8">
    <source>
        <dbReference type="ARBA" id="ARBA00023136"/>
    </source>
</evidence>
<keyword evidence="6" id="KW-0735">Signal-anchor</keyword>
<evidence type="ECO:0000259" key="15">
    <source>
        <dbReference type="Pfam" id="PF16923"/>
    </source>
</evidence>
<keyword evidence="5 12" id="KW-0256">Endoplasmic reticulum</keyword>
<comment type="similarity">
    <text evidence="2 12">Belongs to the glycosyl hydrolase 63 family.</text>
</comment>
<sequence>MWGQGQDKSTLVNTLRDSCEQDDGMEGYGWTMYDARIGGSQTIHDSPGYVDITTDFVKLEDEESWGVQVSARMRPDAPDHVKTAVVFHVALEKAENSDVKTLKCTKARSDGAGMGTNATACYGTDPALGSFEFYVVGDGSNRLVEGPAVKSLQVPEDEIWQAKSVFTKQVLAGAGNQAGYLVDAPDLGNMQFIQMAFEGAFTVTFSYRTASATLLAPDDVKNRIGTFESRFRKHVDRVFPRAAPFDDDRYSGFSRALLSNLLGGLGFFHGDSKVDYTNATEYLETDPGFWEKAADAMGRATVTNTHPASLLSHVPSRPIFPRGFLWDEGFHLLPVIEWDVDLAVSVLRSWLNLMDDDGWIAREQILGPEARSRVPEEFQVQYPHYANPPTLSLVFPILTSKVNAAHTYLGHRSKHLSSANGTSAMLRELYPLLSRHYRWFRRTQSGSFTDLYPRPEDAIMGEGFRWRGRTPRHTLTSGLDDYPRANPPHPGELHVDALAWMGASAQALREVAEYLGEHSDAAMYGKDLDAVRHNLDALHWDPAEAAYCDTTIDAVGEFQRVCHLGYVSLFPLLLGLMEPNHPNLPAVLDLLADPARLWSPHGLRSLSAADPNYGKDEDYWRGAVWMNLNVLAVLRLHDLGTRDGPERARARSLAARLRRNVVNTVYDSWAKTGLFWEQYNDKTGAGQRSRAFTGWTACVILLLGLDLGGVPGGGRRGGTSAGGISVAASLLLFLSLILLLVFRRTLSGVGARAMECWRTGGAKGLDRGAYEEVIDLDECDARH</sequence>
<evidence type="ECO:0000256" key="12">
    <source>
        <dbReference type="RuleBase" id="RU368089"/>
    </source>
</evidence>
<dbReference type="Pfam" id="PF03200">
    <property type="entry name" value="Glyco_hydro_63"/>
    <property type="match status" value="1"/>
</dbReference>
<dbReference type="InterPro" id="IPR008928">
    <property type="entry name" value="6-hairpin_glycosidase_sf"/>
</dbReference>
<accession>A0A4Q4TTR1</accession>
<comment type="subcellular location">
    <subcellularLocation>
        <location evidence="1 12">Endoplasmic reticulum membrane</location>
        <topology evidence="1 12">Single-pass type II membrane protein</topology>
    </subcellularLocation>
</comment>